<gene>
    <name evidence="3" type="ORF">AMAG_17185</name>
</gene>
<evidence type="ECO:0000256" key="2">
    <source>
        <dbReference type="ARBA" id="ARBA00023157"/>
    </source>
</evidence>
<dbReference type="GO" id="GO:0045332">
    <property type="term" value="P:phospholipid translocation"/>
    <property type="evidence" value="ECO:0007669"/>
    <property type="project" value="TreeGrafter"/>
</dbReference>
<dbReference type="Pfam" id="PF05254">
    <property type="entry name" value="UPF0203"/>
    <property type="match status" value="1"/>
</dbReference>
<protein>
    <recommendedName>
        <fullName evidence="5">TP53 regulated inhibitor of apoptosis 1</fullName>
    </recommendedName>
</protein>
<accession>A0A0L0TE75</accession>
<keyword evidence="4" id="KW-1185">Reference proteome</keyword>
<evidence type="ECO:0000313" key="3">
    <source>
        <dbReference type="EMBL" id="KNE72956.1"/>
    </source>
</evidence>
<dbReference type="VEuPathDB" id="FungiDB:AMAG_17185"/>
<dbReference type="OrthoDB" id="19091at2759"/>
<dbReference type="STRING" id="578462.A0A0L0TE75"/>
<dbReference type="GO" id="GO:0005758">
    <property type="term" value="C:mitochondrial intermembrane space"/>
    <property type="evidence" value="ECO:0007669"/>
    <property type="project" value="TreeGrafter"/>
</dbReference>
<sequence>MESIGKNCTPLKHEYDACFNKWYTEKFLKGETTPECTELFEKYRQCVVAAIKEQKVDKMLSEAQKETKFQSKI</sequence>
<keyword evidence="2" id="KW-1015">Disulfide bond</keyword>
<name>A0A0L0TE75_ALLM3</name>
<dbReference type="PANTHER" id="PTHR46403">
    <property type="entry name" value="TP53-REGULATED INHIBITOR OF APOPTOSIS 1"/>
    <property type="match status" value="1"/>
</dbReference>
<organism evidence="3 4">
    <name type="scientific">Allomyces macrogynus (strain ATCC 38327)</name>
    <name type="common">Allomyces javanicus var. macrogynus</name>
    <dbReference type="NCBI Taxonomy" id="578462"/>
    <lineage>
        <taxon>Eukaryota</taxon>
        <taxon>Fungi</taxon>
        <taxon>Fungi incertae sedis</taxon>
        <taxon>Blastocladiomycota</taxon>
        <taxon>Blastocladiomycetes</taxon>
        <taxon>Blastocladiales</taxon>
        <taxon>Blastocladiaceae</taxon>
        <taxon>Allomyces</taxon>
    </lineage>
</organism>
<dbReference type="PROSITE" id="PS51808">
    <property type="entry name" value="CHCH"/>
    <property type="match status" value="1"/>
</dbReference>
<evidence type="ECO:0000256" key="1">
    <source>
        <dbReference type="ARBA" id="ARBA00006196"/>
    </source>
</evidence>
<dbReference type="Proteomes" id="UP000054350">
    <property type="component" value="Unassembled WGS sequence"/>
</dbReference>
<dbReference type="GO" id="GO:1990050">
    <property type="term" value="F:phosphatidic acid transfer activity"/>
    <property type="evidence" value="ECO:0007669"/>
    <property type="project" value="TreeGrafter"/>
</dbReference>
<evidence type="ECO:0008006" key="5">
    <source>
        <dbReference type="Google" id="ProtNLM"/>
    </source>
</evidence>
<comment type="similarity">
    <text evidence="1">Belongs to the TRIAP1/MDM35 family.</text>
</comment>
<reference evidence="3 4" key="1">
    <citation type="submission" date="2009-11" db="EMBL/GenBank/DDBJ databases">
        <title>Annotation of Allomyces macrogynus ATCC 38327.</title>
        <authorList>
            <consortium name="The Broad Institute Genome Sequencing Platform"/>
            <person name="Russ C."/>
            <person name="Cuomo C."/>
            <person name="Burger G."/>
            <person name="Gray M.W."/>
            <person name="Holland P.W.H."/>
            <person name="King N."/>
            <person name="Lang F.B.F."/>
            <person name="Roger A.J."/>
            <person name="Ruiz-Trillo I."/>
            <person name="Young S.K."/>
            <person name="Zeng Q."/>
            <person name="Gargeya S."/>
            <person name="Fitzgerald M."/>
            <person name="Haas B."/>
            <person name="Abouelleil A."/>
            <person name="Alvarado L."/>
            <person name="Arachchi H.M."/>
            <person name="Berlin A."/>
            <person name="Chapman S.B."/>
            <person name="Gearin G."/>
            <person name="Goldberg J."/>
            <person name="Griggs A."/>
            <person name="Gujja S."/>
            <person name="Hansen M."/>
            <person name="Heiman D."/>
            <person name="Howarth C."/>
            <person name="Larimer J."/>
            <person name="Lui A."/>
            <person name="MacDonald P.J.P."/>
            <person name="McCowen C."/>
            <person name="Montmayeur A."/>
            <person name="Murphy C."/>
            <person name="Neiman D."/>
            <person name="Pearson M."/>
            <person name="Priest M."/>
            <person name="Roberts A."/>
            <person name="Saif S."/>
            <person name="Shea T."/>
            <person name="Sisk P."/>
            <person name="Stolte C."/>
            <person name="Sykes S."/>
            <person name="Wortman J."/>
            <person name="Nusbaum C."/>
            <person name="Birren B."/>
        </authorList>
    </citation>
    <scope>NUCLEOTIDE SEQUENCE [LARGE SCALE GENOMIC DNA]</scope>
    <source>
        <strain evidence="3 4">ATCC 38327</strain>
    </source>
</reference>
<proteinExistence type="inferred from homology"/>
<evidence type="ECO:0000313" key="4">
    <source>
        <dbReference type="Proteomes" id="UP000054350"/>
    </source>
</evidence>
<dbReference type="eggNOG" id="KOG3481">
    <property type="taxonomic scope" value="Eukaryota"/>
</dbReference>
<dbReference type="PANTHER" id="PTHR46403:SF1">
    <property type="entry name" value="TP53-REGULATED INHIBITOR OF APOPTOSIS 1"/>
    <property type="match status" value="1"/>
</dbReference>
<dbReference type="EMBL" id="GG745386">
    <property type="protein sequence ID" value="KNE72956.1"/>
    <property type="molecule type" value="Genomic_DNA"/>
</dbReference>
<dbReference type="GO" id="GO:0005634">
    <property type="term" value="C:nucleus"/>
    <property type="evidence" value="ECO:0007669"/>
    <property type="project" value="TreeGrafter"/>
</dbReference>
<reference evidence="4" key="2">
    <citation type="submission" date="2009-11" db="EMBL/GenBank/DDBJ databases">
        <title>The Genome Sequence of Allomyces macrogynus strain ATCC 38327.</title>
        <authorList>
            <consortium name="The Broad Institute Genome Sequencing Platform"/>
            <person name="Russ C."/>
            <person name="Cuomo C."/>
            <person name="Shea T."/>
            <person name="Young S.K."/>
            <person name="Zeng Q."/>
            <person name="Koehrsen M."/>
            <person name="Haas B."/>
            <person name="Borodovsky M."/>
            <person name="Guigo R."/>
            <person name="Alvarado L."/>
            <person name="Berlin A."/>
            <person name="Borenstein D."/>
            <person name="Chen Z."/>
            <person name="Engels R."/>
            <person name="Freedman E."/>
            <person name="Gellesch M."/>
            <person name="Goldberg J."/>
            <person name="Griggs A."/>
            <person name="Gujja S."/>
            <person name="Heiman D."/>
            <person name="Hepburn T."/>
            <person name="Howarth C."/>
            <person name="Jen D."/>
            <person name="Larson L."/>
            <person name="Lewis B."/>
            <person name="Mehta T."/>
            <person name="Park D."/>
            <person name="Pearson M."/>
            <person name="Roberts A."/>
            <person name="Saif S."/>
            <person name="Shenoy N."/>
            <person name="Sisk P."/>
            <person name="Stolte C."/>
            <person name="Sykes S."/>
            <person name="Walk T."/>
            <person name="White J."/>
            <person name="Yandava C."/>
            <person name="Burger G."/>
            <person name="Gray M.W."/>
            <person name="Holland P.W.H."/>
            <person name="King N."/>
            <person name="Lang F.B.F."/>
            <person name="Roger A.J."/>
            <person name="Ruiz-Trillo I."/>
            <person name="Lander E."/>
            <person name="Nusbaum C."/>
        </authorList>
    </citation>
    <scope>NUCLEOTIDE SEQUENCE [LARGE SCALE GENOMIC DNA]</scope>
    <source>
        <strain evidence="4">ATCC 38327</strain>
    </source>
</reference>
<dbReference type="InterPro" id="IPR007918">
    <property type="entry name" value="MDM35_apoptosis"/>
</dbReference>
<dbReference type="OMA" id="KKYDDCF"/>
<dbReference type="AlphaFoldDB" id="A0A0L0TE75"/>
<dbReference type="GO" id="GO:0005829">
    <property type="term" value="C:cytosol"/>
    <property type="evidence" value="ECO:0007669"/>
    <property type="project" value="TreeGrafter"/>
</dbReference>